<keyword evidence="13" id="KW-0788">Thiol protease</keyword>
<dbReference type="Proteomes" id="UP000827092">
    <property type="component" value="Unassembled WGS sequence"/>
</dbReference>
<dbReference type="InterPro" id="IPR003323">
    <property type="entry name" value="OTU_dom"/>
</dbReference>
<comment type="subcellular location">
    <subcellularLocation>
        <location evidence="3">Cytoplasm</location>
    </subcellularLocation>
    <subcellularLocation>
        <location evidence="2">Nucleus</location>
    </subcellularLocation>
</comment>
<evidence type="ECO:0000256" key="13">
    <source>
        <dbReference type="ARBA" id="ARBA00022807"/>
    </source>
</evidence>
<keyword evidence="6" id="KW-0963">Cytoplasm</keyword>
<dbReference type="InterPro" id="IPR002653">
    <property type="entry name" value="Znf_A20"/>
</dbReference>
<evidence type="ECO:0000256" key="7">
    <source>
        <dbReference type="ARBA" id="ARBA00022553"/>
    </source>
</evidence>
<comment type="caution">
    <text evidence="19">The sequence shown here is derived from an EMBL/GenBank/DDBJ whole genome shotgun (WGS) entry which is preliminary data.</text>
</comment>
<keyword evidence="8" id="KW-0645">Protease</keyword>
<keyword evidence="11" id="KW-0833">Ubl conjugation pathway</keyword>
<dbReference type="GO" id="GO:0071947">
    <property type="term" value="P:protein deubiquitination involved in ubiquitin-dependent protein catabolic process"/>
    <property type="evidence" value="ECO:0007669"/>
    <property type="project" value="TreeGrafter"/>
</dbReference>
<dbReference type="Gene3D" id="1.10.8.10">
    <property type="entry name" value="DNA helicase RuvA subunit, C-terminal domain"/>
    <property type="match status" value="1"/>
</dbReference>
<dbReference type="GO" id="GO:0005737">
    <property type="term" value="C:cytoplasm"/>
    <property type="evidence" value="ECO:0007669"/>
    <property type="project" value="UniProtKB-SubCell"/>
</dbReference>
<evidence type="ECO:0000256" key="16">
    <source>
        <dbReference type="SAM" id="MobiDB-lite"/>
    </source>
</evidence>
<dbReference type="CDD" id="cd22768">
    <property type="entry name" value="OTU_OTUD7"/>
    <property type="match status" value="1"/>
</dbReference>
<accession>A0AAV6U1G8</accession>
<evidence type="ECO:0000256" key="14">
    <source>
        <dbReference type="ARBA" id="ARBA00022833"/>
    </source>
</evidence>
<sequence>MDVILSEFVGRTSADPGLATDLLDAHDWNLHSALSAYYVMKGILPGEVPPSEAEIAAATGRSHSTHQNDSGSPSSAVVRSSGGRPPLKKAQAFEFEEIVDKKLTRGISRATDNFTLVSQARKELEEDFVSVEQRPNSQKLEVPEYSFSLPDFSVFPESLREYLKKDLIETATLVSLEQAGRLNWWYARKISRQLWPLSTTGDGNCLLHAASLGMWGFHDRLLTLRKALHSLLMSSAHTDAFYRRWRWQTALQNKEAGLIYCEEEWEKEWRALLKLSSSEPRTLNGNKTEAYSSTSGGGGSSHSTYESLEELHVLALAHVLHRPIVVIADTVLKDVCGAPFAPIPFGGIYLPLECPPSECHSSPLCLTFDSAHFSALVPMDEEGIEGFCESRAAIPVTDPDNRLLPLQFAVDPGPEVRWGRDEDDPWVLARLTLTDKEKLALLNEYLDITNVELGSENLENGNVESCFERQEPLMNGHLANAKTYDPYESEDSESGNGMSCTGGKSKKGKAAKQLQTVAKQFGSIGRSMSKKLKNMARRGGSFKGETTTIKRDGLKNKRTLSGLPMMSKAATVDGSLNPRQVVVAILNTDKKHEYQKQLIQNYLASAISRFERDKTTRNGTFRNGYDTHGPLKCINPGCPMLSAPSTSYLCSPCYEKQRSTEMELLHGKSTAKSGTDGPVVISGKSVFYTEIDAVTARESITKLPTSGSFERKSAIFYDDYQCDTGKSYVDNCKSAPKQAHLKTIEESSSM</sequence>
<dbReference type="GO" id="GO:0004843">
    <property type="term" value="F:cysteine-type deubiquitinase activity"/>
    <property type="evidence" value="ECO:0007669"/>
    <property type="project" value="UniProtKB-EC"/>
</dbReference>
<feature type="domain" description="OTU" evidence="17">
    <location>
        <begin position="194"/>
        <end position="379"/>
    </location>
</feature>
<dbReference type="Pfam" id="PF02338">
    <property type="entry name" value="OTU"/>
    <property type="match status" value="1"/>
</dbReference>
<feature type="region of interest" description="Disordered" evidence="16">
    <location>
        <begin position="284"/>
        <end position="303"/>
    </location>
</feature>
<dbReference type="AlphaFoldDB" id="A0AAV6U1G8"/>
<evidence type="ECO:0000313" key="20">
    <source>
        <dbReference type="Proteomes" id="UP000827092"/>
    </source>
</evidence>
<dbReference type="PROSITE" id="PS50802">
    <property type="entry name" value="OTU"/>
    <property type="match status" value="1"/>
</dbReference>
<dbReference type="GO" id="GO:0071108">
    <property type="term" value="P:protein K48-linked deubiquitination"/>
    <property type="evidence" value="ECO:0007669"/>
    <property type="project" value="TreeGrafter"/>
</dbReference>
<dbReference type="EC" id="3.4.19.12" evidence="5"/>
<comment type="catalytic activity">
    <reaction evidence="1">
        <text>Thiol-dependent hydrolysis of ester, thioester, amide, peptide and isopeptide bonds formed by the C-terminal Gly of ubiquitin (a 76-residue protein attached to proteins as an intracellular targeting signal).</text>
        <dbReference type="EC" id="3.4.19.12"/>
    </reaction>
</comment>
<keyword evidence="20" id="KW-1185">Reference proteome</keyword>
<evidence type="ECO:0000256" key="9">
    <source>
        <dbReference type="ARBA" id="ARBA00022723"/>
    </source>
</evidence>
<evidence type="ECO:0000256" key="2">
    <source>
        <dbReference type="ARBA" id="ARBA00004123"/>
    </source>
</evidence>
<dbReference type="GO" id="GO:0070536">
    <property type="term" value="P:protein K63-linked deubiquitination"/>
    <property type="evidence" value="ECO:0007669"/>
    <property type="project" value="TreeGrafter"/>
</dbReference>
<evidence type="ECO:0000256" key="15">
    <source>
        <dbReference type="ARBA" id="ARBA00023242"/>
    </source>
</evidence>
<evidence type="ECO:0000313" key="19">
    <source>
        <dbReference type="EMBL" id="KAG8177384.1"/>
    </source>
</evidence>
<dbReference type="PANTHER" id="PTHR13367:SF27">
    <property type="entry name" value="OTU DOMAIN-CONTAINING PROTEIN"/>
    <property type="match status" value="1"/>
</dbReference>
<evidence type="ECO:0000256" key="6">
    <source>
        <dbReference type="ARBA" id="ARBA00022490"/>
    </source>
</evidence>
<keyword evidence="14" id="KW-0862">Zinc</keyword>
<dbReference type="InterPro" id="IPR051346">
    <property type="entry name" value="OTU_Deubiquitinase"/>
</dbReference>
<name>A0AAV6U1G8_9ARAC</name>
<proteinExistence type="inferred from homology"/>
<dbReference type="PANTHER" id="PTHR13367">
    <property type="entry name" value="UBIQUITIN THIOESTERASE"/>
    <property type="match status" value="1"/>
</dbReference>
<keyword evidence="15" id="KW-0539">Nucleus</keyword>
<keyword evidence="12" id="KW-0378">Hydrolase</keyword>
<organism evidence="19 20">
    <name type="scientific">Oedothorax gibbosus</name>
    <dbReference type="NCBI Taxonomy" id="931172"/>
    <lineage>
        <taxon>Eukaryota</taxon>
        <taxon>Metazoa</taxon>
        <taxon>Ecdysozoa</taxon>
        <taxon>Arthropoda</taxon>
        <taxon>Chelicerata</taxon>
        <taxon>Arachnida</taxon>
        <taxon>Araneae</taxon>
        <taxon>Araneomorphae</taxon>
        <taxon>Entelegynae</taxon>
        <taxon>Araneoidea</taxon>
        <taxon>Linyphiidae</taxon>
        <taxon>Erigoninae</taxon>
        <taxon>Oedothorax</taxon>
    </lineage>
</organism>
<dbReference type="GO" id="GO:0008270">
    <property type="term" value="F:zinc ion binding"/>
    <property type="evidence" value="ECO:0007669"/>
    <property type="project" value="UniProtKB-KW"/>
</dbReference>
<evidence type="ECO:0000256" key="3">
    <source>
        <dbReference type="ARBA" id="ARBA00004496"/>
    </source>
</evidence>
<keyword evidence="7" id="KW-0597">Phosphoprotein</keyword>
<reference evidence="19 20" key="1">
    <citation type="journal article" date="2022" name="Nat. Ecol. Evol.">
        <title>A masculinizing supergene underlies an exaggerated male reproductive morph in a spider.</title>
        <authorList>
            <person name="Hendrickx F."/>
            <person name="De Corte Z."/>
            <person name="Sonet G."/>
            <person name="Van Belleghem S.M."/>
            <person name="Kostlbacher S."/>
            <person name="Vangestel C."/>
        </authorList>
    </citation>
    <scope>NUCLEOTIDE SEQUENCE [LARGE SCALE GENOMIC DNA]</scope>
    <source>
        <strain evidence="19">W744_W776</strain>
    </source>
</reference>
<keyword evidence="10" id="KW-0863">Zinc-finger</keyword>
<comment type="similarity">
    <text evidence="4">Belongs to the peptidase C64 family.</text>
</comment>
<protein>
    <recommendedName>
        <fullName evidence="5">ubiquitinyl hydrolase 1</fullName>
        <ecNumber evidence="5">3.4.19.12</ecNumber>
    </recommendedName>
</protein>
<evidence type="ECO:0000256" key="11">
    <source>
        <dbReference type="ARBA" id="ARBA00022786"/>
    </source>
</evidence>
<evidence type="ECO:0000259" key="18">
    <source>
        <dbReference type="PROSITE" id="PS51036"/>
    </source>
</evidence>
<dbReference type="Pfam" id="PF14555">
    <property type="entry name" value="UBA_4"/>
    <property type="match status" value="1"/>
</dbReference>
<dbReference type="PROSITE" id="PS51036">
    <property type="entry name" value="ZF_A20"/>
    <property type="match status" value="1"/>
</dbReference>
<dbReference type="Gene3D" id="4.10.240.30">
    <property type="match status" value="1"/>
</dbReference>
<feature type="compositionally biased region" description="Low complexity" evidence="16">
    <location>
        <begin position="70"/>
        <end position="85"/>
    </location>
</feature>
<evidence type="ECO:0000259" key="17">
    <source>
        <dbReference type="PROSITE" id="PS50802"/>
    </source>
</evidence>
<evidence type="ECO:0000256" key="1">
    <source>
        <dbReference type="ARBA" id="ARBA00000707"/>
    </source>
</evidence>
<evidence type="ECO:0000256" key="4">
    <source>
        <dbReference type="ARBA" id="ARBA00005865"/>
    </source>
</evidence>
<dbReference type="GO" id="GO:0070530">
    <property type="term" value="F:K63-linked polyubiquitin modification-dependent protein binding"/>
    <property type="evidence" value="ECO:0007669"/>
    <property type="project" value="TreeGrafter"/>
</dbReference>
<dbReference type="GO" id="GO:0003677">
    <property type="term" value="F:DNA binding"/>
    <property type="evidence" value="ECO:0007669"/>
    <property type="project" value="InterPro"/>
</dbReference>
<feature type="region of interest" description="Disordered" evidence="16">
    <location>
        <begin position="54"/>
        <end position="86"/>
    </location>
</feature>
<dbReference type="GO" id="GO:0005634">
    <property type="term" value="C:nucleus"/>
    <property type="evidence" value="ECO:0007669"/>
    <property type="project" value="UniProtKB-SubCell"/>
</dbReference>
<gene>
    <name evidence="19" type="ORF">JTE90_015938</name>
</gene>
<evidence type="ECO:0000256" key="5">
    <source>
        <dbReference type="ARBA" id="ARBA00012759"/>
    </source>
</evidence>
<dbReference type="EMBL" id="JAFNEN010000783">
    <property type="protein sequence ID" value="KAG8177384.1"/>
    <property type="molecule type" value="Genomic_DNA"/>
</dbReference>
<dbReference type="GO" id="GO:0035871">
    <property type="term" value="P:protein K11-linked deubiquitination"/>
    <property type="evidence" value="ECO:0007669"/>
    <property type="project" value="TreeGrafter"/>
</dbReference>
<evidence type="ECO:0000256" key="8">
    <source>
        <dbReference type="ARBA" id="ARBA00022670"/>
    </source>
</evidence>
<evidence type="ECO:0000256" key="10">
    <source>
        <dbReference type="ARBA" id="ARBA00022771"/>
    </source>
</evidence>
<keyword evidence="9" id="KW-0479">Metal-binding</keyword>
<feature type="region of interest" description="Disordered" evidence="16">
    <location>
        <begin position="485"/>
        <end position="511"/>
    </location>
</feature>
<feature type="domain" description="A20-type" evidence="18">
    <location>
        <begin position="627"/>
        <end position="662"/>
    </location>
</feature>
<evidence type="ECO:0000256" key="12">
    <source>
        <dbReference type="ARBA" id="ARBA00022801"/>
    </source>
</evidence>